<comment type="caution">
    <text evidence="1">The sequence shown here is derived from an EMBL/GenBank/DDBJ whole genome shotgun (WGS) entry which is preliminary data.</text>
</comment>
<proteinExistence type="predicted"/>
<dbReference type="Proteomes" id="UP000029223">
    <property type="component" value="Unassembled WGS sequence"/>
</dbReference>
<evidence type="ECO:0000313" key="2">
    <source>
        <dbReference type="Proteomes" id="UP000029223"/>
    </source>
</evidence>
<sequence>MITMLQDKLRGHSHFDNEAALRRIAMCEDCRVVDMFENMAENQNSNSSIRNVCQWKTRTTNYEVTSTCLFQLCAVEP</sequence>
<evidence type="ECO:0000313" key="1">
    <source>
        <dbReference type="EMBL" id="GAL25507.1"/>
    </source>
</evidence>
<accession>A0ABQ0J9V5</accession>
<name>A0ABQ0J9V5_9VIBR</name>
<organism evidence="1 2">
    <name type="scientific">Vibrio variabilis</name>
    <dbReference type="NCBI Taxonomy" id="990271"/>
    <lineage>
        <taxon>Bacteria</taxon>
        <taxon>Pseudomonadati</taxon>
        <taxon>Pseudomonadota</taxon>
        <taxon>Gammaproteobacteria</taxon>
        <taxon>Vibrionales</taxon>
        <taxon>Vibrionaceae</taxon>
        <taxon>Vibrio</taxon>
    </lineage>
</organism>
<reference evidence="2" key="1">
    <citation type="submission" date="2014-09" db="EMBL/GenBank/DDBJ databases">
        <title>Vibrio variabilis JCM 19239. (C206) whole genome shotgun sequence.</title>
        <authorList>
            <person name="Sawabe T."/>
            <person name="Meirelles P."/>
            <person name="Nakanishi M."/>
            <person name="Sayaka M."/>
            <person name="Hattori M."/>
            <person name="Ohkuma M."/>
        </authorList>
    </citation>
    <scope>NUCLEOTIDE SEQUENCE [LARGE SCALE GENOMIC DNA]</scope>
    <source>
        <strain evidence="2">JCM 19239</strain>
    </source>
</reference>
<keyword evidence="2" id="KW-1185">Reference proteome</keyword>
<dbReference type="EMBL" id="BBMS01000010">
    <property type="protein sequence ID" value="GAL25507.1"/>
    <property type="molecule type" value="Genomic_DNA"/>
</dbReference>
<gene>
    <name evidence="1" type="ORF">JCM19239_3781</name>
</gene>
<protein>
    <submittedName>
        <fullName evidence="1">Iron-sulfur cluster-binding protein</fullName>
    </submittedName>
</protein>